<dbReference type="EMBL" id="BARU01010083">
    <property type="protein sequence ID" value="GAH44875.1"/>
    <property type="molecule type" value="Genomic_DNA"/>
</dbReference>
<reference evidence="2" key="1">
    <citation type="journal article" date="2014" name="Front. Microbiol.">
        <title>High frequency of phylogenetically diverse reductive dehalogenase-homologous genes in deep subseafloor sedimentary metagenomes.</title>
        <authorList>
            <person name="Kawai M."/>
            <person name="Futagami T."/>
            <person name="Toyoda A."/>
            <person name="Takaki Y."/>
            <person name="Nishi S."/>
            <person name="Hori S."/>
            <person name="Arai W."/>
            <person name="Tsubouchi T."/>
            <person name="Morono Y."/>
            <person name="Uchiyama I."/>
            <person name="Ito T."/>
            <person name="Fujiyama A."/>
            <person name="Inagaki F."/>
            <person name="Takami H."/>
        </authorList>
    </citation>
    <scope>NUCLEOTIDE SEQUENCE</scope>
    <source>
        <strain evidence="2">Expedition CK06-06</strain>
    </source>
</reference>
<sequence>MEEYSEMSNNDFVSKIMQNGNHKGILRNIIIVNFFFRIFSEGFRTLLVPFSYNILALSVDQYGLIQSIGGYAAMAVVFLLGIVVDIQFKKITMALGIICSIISAVLFPLITSIYGLSVFFFCFFTVGQLMMMISTNTFIANETKRGTERTAGFSGNMIARGI</sequence>
<organism evidence="2">
    <name type="scientific">marine sediment metagenome</name>
    <dbReference type="NCBI Taxonomy" id="412755"/>
    <lineage>
        <taxon>unclassified sequences</taxon>
        <taxon>metagenomes</taxon>
        <taxon>ecological metagenomes</taxon>
    </lineage>
</organism>
<dbReference type="Gene3D" id="1.20.1250.20">
    <property type="entry name" value="MFS general substrate transporter like domains"/>
    <property type="match status" value="1"/>
</dbReference>
<keyword evidence="1" id="KW-0812">Transmembrane</keyword>
<proteinExistence type="predicted"/>
<feature type="transmembrane region" description="Helical" evidence="1">
    <location>
        <begin position="25"/>
        <end position="43"/>
    </location>
</feature>
<accession>X1GJ49</accession>
<dbReference type="AlphaFoldDB" id="X1GJ49"/>
<feature type="non-terminal residue" evidence="2">
    <location>
        <position position="162"/>
    </location>
</feature>
<comment type="caution">
    <text evidence="2">The sequence shown here is derived from an EMBL/GenBank/DDBJ whole genome shotgun (WGS) entry which is preliminary data.</text>
</comment>
<evidence type="ECO:0008006" key="3">
    <source>
        <dbReference type="Google" id="ProtNLM"/>
    </source>
</evidence>
<keyword evidence="1" id="KW-0472">Membrane</keyword>
<dbReference type="SUPFAM" id="SSF103473">
    <property type="entry name" value="MFS general substrate transporter"/>
    <property type="match status" value="1"/>
</dbReference>
<feature type="transmembrane region" description="Helical" evidence="1">
    <location>
        <begin position="63"/>
        <end position="84"/>
    </location>
</feature>
<evidence type="ECO:0000313" key="2">
    <source>
        <dbReference type="EMBL" id="GAH44875.1"/>
    </source>
</evidence>
<dbReference type="InterPro" id="IPR036259">
    <property type="entry name" value="MFS_trans_sf"/>
</dbReference>
<evidence type="ECO:0000256" key="1">
    <source>
        <dbReference type="SAM" id="Phobius"/>
    </source>
</evidence>
<keyword evidence="1" id="KW-1133">Transmembrane helix</keyword>
<protein>
    <recommendedName>
        <fullName evidence="3">Major facilitator superfamily (MFS) profile domain-containing protein</fullName>
    </recommendedName>
</protein>
<feature type="transmembrane region" description="Helical" evidence="1">
    <location>
        <begin position="91"/>
        <end position="110"/>
    </location>
</feature>
<name>X1GJ49_9ZZZZ</name>
<gene>
    <name evidence="2" type="ORF">S03H2_19321</name>
</gene>
<feature type="transmembrane region" description="Helical" evidence="1">
    <location>
        <begin position="116"/>
        <end position="139"/>
    </location>
</feature>